<dbReference type="PANTHER" id="PTHR48475">
    <property type="entry name" value="RIBONUCLEASE H"/>
    <property type="match status" value="1"/>
</dbReference>
<dbReference type="Proteomes" id="UP000265520">
    <property type="component" value="Unassembled WGS sequence"/>
</dbReference>
<accession>A0A392RXW4</accession>
<evidence type="ECO:0000313" key="2">
    <source>
        <dbReference type="Proteomes" id="UP000265520"/>
    </source>
</evidence>
<sequence length="84" mass="9610">MTARKLRQYFQSHQIVVKTDYPIKKVLHKPDLAGRMVAWSVELSEFDITYVPRGAIKSQALADFVLELTNPPGKEEPQPWTLSV</sequence>
<comment type="caution">
    <text evidence="1">The sequence shown here is derived from an EMBL/GenBank/DDBJ whole genome shotgun (WGS) entry which is preliminary data.</text>
</comment>
<protein>
    <submittedName>
        <fullName evidence="1">Gag-pol polyprotein</fullName>
    </submittedName>
</protein>
<feature type="non-terminal residue" evidence="1">
    <location>
        <position position="84"/>
    </location>
</feature>
<reference evidence="1 2" key="1">
    <citation type="journal article" date="2018" name="Front. Plant Sci.">
        <title>Red Clover (Trifolium pratense) and Zigzag Clover (T. medium) - A Picture of Genomic Similarities and Differences.</title>
        <authorList>
            <person name="Dluhosova J."/>
            <person name="Istvanek J."/>
            <person name="Nedelnik J."/>
            <person name="Repkova J."/>
        </authorList>
    </citation>
    <scope>NUCLEOTIDE SEQUENCE [LARGE SCALE GENOMIC DNA]</scope>
    <source>
        <strain evidence="2">cv. 10/8</strain>
        <tissue evidence="1">Leaf</tissue>
    </source>
</reference>
<keyword evidence="2" id="KW-1185">Reference proteome</keyword>
<organism evidence="1 2">
    <name type="scientific">Trifolium medium</name>
    <dbReference type="NCBI Taxonomy" id="97028"/>
    <lineage>
        <taxon>Eukaryota</taxon>
        <taxon>Viridiplantae</taxon>
        <taxon>Streptophyta</taxon>
        <taxon>Embryophyta</taxon>
        <taxon>Tracheophyta</taxon>
        <taxon>Spermatophyta</taxon>
        <taxon>Magnoliopsida</taxon>
        <taxon>eudicotyledons</taxon>
        <taxon>Gunneridae</taxon>
        <taxon>Pentapetalae</taxon>
        <taxon>rosids</taxon>
        <taxon>fabids</taxon>
        <taxon>Fabales</taxon>
        <taxon>Fabaceae</taxon>
        <taxon>Papilionoideae</taxon>
        <taxon>50 kb inversion clade</taxon>
        <taxon>NPAAA clade</taxon>
        <taxon>Hologalegina</taxon>
        <taxon>IRL clade</taxon>
        <taxon>Trifolieae</taxon>
        <taxon>Trifolium</taxon>
    </lineage>
</organism>
<name>A0A392RXW4_9FABA</name>
<dbReference type="EMBL" id="LXQA010285525">
    <property type="protein sequence ID" value="MCI40924.1"/>
    <property type="molecule type" value="Genomic_DNA"/>
</dbReference>
<proteinExistence type="predicted"/>
<dbReference type="PANTHER" id="PTHR48475:SF2">
    <property type="entry name" value="RIBONUCLEASE H"/>
    <property type="match status" value="1"/>
</dbReference>
<evidence type="ECO:0000313" key="1">
    <source>
        <dbReference type="EMBL" id="MCI40924.1"/>
    </source>
</evidence>
<dbReference type="AlphaFoldDB" id="A0A392RXW4"/>